<dbReference type="NCBIfam" id="TIGR02937">
    <property type="entry name" value="sigma70-ECF"/>
    <property type="match status" value="1"/>
</dbReference>
<dbReference type="GO" id="GO:0003677">
    <property type="term" value="F:DNA binding"/>
    <property type="evidence" value="ECO:0007669"/>
    <property type="project" value="InterPro"/>
</dbReference>
<name>A0A1T5DAI4_9BACT</name>
<gene>
    <name evidence="7" type="ORF">SAMN05660349_02370</name>
</gene>
<protein>
    <submittedName>
        <fullName evidence="7">RNA polymerase sigma-70 factor, ECF subfamily</fullName>
    </submittedName>
</protein>
<dbReference type="GO" id="GO:0016987">
    <property type="term" value="F:sigma factor activity"/>
    <property type="evidence" value="ECO:0007669"/>
    <property type="project" value="UniProtKB-KW"/>
</dbReference>
<dbReference type="SUPFAM" id="SSF88659">
    <property type="entry name" value="Sigma3 and sigma4 domains of RNA polymerase sigma factors"/>
    <property type="match status" value="1"/>
</dbReference>
<dbReference type="SUPFAM" id="SSF88946">
    <property type="entry name" value="Sigma2 domain of RNA polymerase sigma factors"/>
    <property type="match status" value="1"/>
</dbReference>
<dbReference type="InterPro" id="IPR013324">
    <property type="entry name" value="RNA_pol_sigma_r3/r4-like"/>
</dbReference>
<evidence type="ECO:0000259" key="6">
    <source>
        <dbReference type="Pfam" id="PF08281"/>
    </source>
</evidence>
<evidence type="ECO:0000256" key="3">
    <source>
        <dbReference type="ARBA" id="ARBA00023082"/>
    </source>
</evidence>
<dbReference type="EMBL" id="FUYQ01000017">
    <property type="protein sequence ID" value="SKB68808.1"/>
    <property type="molecule type" value="Genomic_DNA"/>
</dbReference>
<feature type="domain" description="RNA polymerase sigma factor 70 region 4 type 2" evidence="6">
    <location>
        <begin position="127"/>
        <end position="175"/>
    </location>
</feature>
<evidence type="ECO:0000313" key="8">
    <source>
        <dbReference type="Proteomes" id="UP000190852"/>
    </source>
</evidence>
<keyword evidence="4" id="KW-0804">Transcription</keyword>
<dbReference type="AlphaFoldDB" id="A0A1T5DAI4"/>
<dbReference type="InterPro" id="IPR014284">
    <property type="entry name" value="RNA_pol_sigma-70_dom"/>
</dbReference>
<keyword evidence="3" id="KW-0731">Sigma factor</keyword>
<keyword evidence="2" id="KW-0805">Transcription regulation</keyword>
<dbReference type="PANTHER" id="PTHR43133">
    <property type="entry name" value="RNA POLYMERASE ECF-TYPE SIGMA FACTO"/>
    <property type="match status" value="1"/>
</dbReference>
<dbReference type="Gene3D" id="1.10.1740.10">
    <property type="match status" value="1"/>
</dbReference>
<dbReference type="Proteomes" id="UP000190852">
    <property type="component" value="Unassembled WGS sequence"/>
</dbReference>
<evidence type="ECO:0000259" key="5">
    <source>
        <dbReference type="Pfam" id="PF04542"/>
    </source>
</evidence>
<proteinExistence type="inferred from homology"/>
<dbReference type="InterPro" id="IPR039425">
    <property type="entry name" value="RNA_pol_sigma-70-like"/>
</dbReference>
<sequence>MVFSTFLIPMEVNNKINFNILYSTYYKKSFLFTKSYVHDDQAAEDIASESLIKLWEFMKNEDVVYPKVLLLKILKNKSLDYLKHQVIREEALNSINEFGMNDLEIRISSLETCIPDTLLSRELESLINEAIAKLPPQTRKIFEMSRFENKTNREIAETFHITTKGVEYHISNALKVMRMQLKDYLPVFYFLFYIN</sequence>
<dbReference type="Gene3D" id="1.10.10.10">
    <property type="entry name" value="Winged helix-like DNA-binding domain superfamily/Winged helix DNA-binding domain"/>
    <property type="match status" value="1"/>
</dbReference>
<dbReference type="GO" id="GO:0006352">
    <property type="term" value="P:DNA-templated transcription initiation"/>
    <property type="evidence" value="ECO:0007669"/>
    <property type="project" value="InterPro"/>
</dbReference>
<dbReference type="Pfam" id="PF08281">
    <property type="entry name" value="Sigma70_r4_2"/>
    <property type="match status" value="1"/>
</dbReference>
<dbReference type="InterPro" id="IPR013325">
    <property type="entry name" value="RNA_pol_sigma_r2"/>
</dbReference>
<dbReference type="PANTHER" id="PTHR43133:SF46">
    <property type="entry name" value="RNA POLYMERASE SIGMA-70 FACTOR ECF SUBFAMILY"/>
    <property type="match status" value="1"/>
</dbReference>
<dbReference type="InterPro" id="IPR013249">
    <property type="entry name" value="RNA_pol_sigma70_r4_t2"/>
</dbReference>
<evidence type="ECO:0000256" key="4">
    <source>
        <dbReference type="ARBA" id="ARBA00023163"/>
    </source>
</evidence>
<dbReference type="Pfam" id="PF04542">
    <property type="entry name" value="Sigma70_r2"/>
    <property type="match status" value="1"/>
</dbReference>
<organism evidence="7 8">
    <name type="scientific">Parabacteroides chartae</name>
    <dbReference type="NCBI Taxonomy" id="1037355"/>
    <lineage>
        <taxon>Bacteria</taxon>
        <taxon>Pseudomonadati</taxon>
        <taxon>Bacteroidota</taxon>
        <taxon>Bacteroidia</taxon>
        <taxon>Bacteroidales</taxon>
        <taxon>Tannerellaceae</taxon>
        <taxon>Parabacteroides</taxon>
    </lineage>
</organism>
<feature type="domain" description="RNA polymerase sigma-70 region 2" evidence="5">
    <location>
        <begin position="21"/>
        <end position="85"/>
    </location>
</feature>
<evidence type="ECO:0000256" key="1">
    <source>
        <dbReference type="ARBA" id="ARBA00010641"/>
    </source>
</evidence>
<dbReference type="InterPro" id="IPR014327">
    <property type="entry name" value="RNA_pol_sigma70_bacteroid"/>
</dbReference>
<comment type="similarity">
    <text evidence="1">Belongs to the sigma-70 factor family. ECF subfamily.</text>
</comment>
<dbReference type="InterPro" id="IPR036388">
    <property type="entry name" value="WH-like_DNA-bd_sf"/>
</dbReference>
<reference evidence="8" key="1">
    <citation type="submission" date="2017-02" db="EMBL/GenBank/DDBJ databases">
        <authorList>
            <person name="Varghese N."/>
            <person name="Submissions S."/>
        </authorList>
    </citation>
    <scope>NUCLEOTIDE SEQUENCE [LARGE SCALE GENOMIC DNA]</scope>
    <source>
        <strain evidence="8">DSM 24967</strain>
    </source>
</reference>
<keyword evidence="8" id="KW-1185">Reference proteome</keyword>
<dbReference type="CDD" id="cd06171">
    <property type="entry name" value="Sigma70_r4"/>
    <property type="match status" value="1"/>
</dbReference>
<dbReference type="NCBIfam" id="TIGR02985">
    <property type="entry name" value="Sig70_bacteroi1"/>
    <property type="match status" value="1"/>
</dbReference>
<evidence type="ECO:0000313" key="7">
    <source>
        <dbReference type="EMBL" id="SKB68808.1"/>
    </source>
</evidence>
<evidence type="ECO:0000256" key="2">
    <source>
        <dbReference type="ARBA" id="ARBA00023015"/>
    </source>
</evidence>
<dbReference type="InterPro" id="IPR007627">
    <property type="entry name" value="RNA_pol_sigma70_r2"/>
</dbReference>
<accession>A0A1T5DAI4</accession>